<feature type="domain" description="FAD dependent oxidoreductase" evidence="2">
    <location>
        <begin position="3"/>
        <end position="312"/>
    </location>
</feature>
<keyword evidence="1" id="KW-0560">Oxidoreductase</keyword>
<dbReference type="Gene3D" id="3.50.50.60">
    <property type="entry name" value="FAD/NAD(P)-binding domain"/>
    <property type="match status" value="1"/>
</dbReference>
<name>L0A706_DEIPD</name>
<dbReference type="Pfam" id="PF01266">
    <property type="entry name" value="DAO"/>
    <property type="match status" value="1"/>
</dbReference>
<dbReference type="STRING" id="937777.Deipe_3810"/>
<dbReference type="GO" id="GO:0005737">
    <property type="term" value="C:cytoplasm"/>
    <property type="evidence" value="ECO:0007669"/>
    <property type="project" value="TreeGrafter"/>
</dbReference>
<dbReference type="AlphaFoldDB" id="L0A706"/>
<dbReference type="eggNOG" id="COG0665">
    <property type="taxonomic scope" value="Bacteria"/>
</dbReference>
<accession>L0A706</accession>
<dbReference type="Proteomes" id="UP000010467">
    <property type="component" value="Chromosome"/>
</dbReference>
<reference evidence="4" key="1">
    <citation type="submission" date="2012-03" db="EMBL/GenBank/DDBJ databases">
        <title>Complete sequence of chromosome of Deinococcus peraridilitoris DSM 19664.</title>
        <authorList>
            <person name="Lucas S."/>
            <person name="Copeland A."/>
            <person name="Lapidus A."/>
            <person name="Glavina del Rio T."/>
            <person name="Dalin E."/>
            <person name="Tice H."/>
            <person name="Bruce D."/>
            <person name="Goodwin L."/>
            <person name="Pitluck S."/>
            <person name="Peters L."/>
            <person name="Mikhailova N."/>
            <person name="Lu M."/>
            <person name="Kyrpides N."/>
            <person name="Mavromatis K."/>
            <person name="Ivanova N."/>
            <person name="Brettin T."/>
            <person name="Detter J.C."/>
            <person name="Han C."/>
            <person name="Larimer F."/>
            <person name="Land M."/>
            <person name="Hauser L."/>
            <person name="Markowitz V."/>
            <person name="Cheng J.-F."/>
            <person name="Hugenholtz P."/>
            <person name="Woyke T."/>
            <person name="Wu D."/>
            <person name="Pukall R."/>
            <person name="Steenblock K."/>
            <person name="Brambilla E."/>
            <person name="Klenk H.-P."/>
            <person name="Eisen J.A."/>
        </authorList>
    </citation>
    <scope>NUCLEOTIDE SEQUENCE [LARGE SCALE GENOMIC DNA]</scope>
    <source>
        <strain evidence="4">DSM 19664 / LMG 22246 / CIP 109416 / KR-200</strain>
    </source>
</reference>
<evidence type="ECO:0000256" key="1">
    <source>
        <dbReference type="ARBA" id="ARBA00023002"/>
    </source>
</evidence>
<sequence>MTHVIVVGGGVAGSAVAYFASLSGAQVTLVDAGEGTASAVPSALINPVRGQNGRVESRAPEGLALTWSLIEHLQRHGHLIPHGRRGVWRPVPDAQTRRRWQQHFPAGLAHIWRPPTEIPGLAPGWEAVLELPGAGWIDGPAFVRALRSASRAVVLREWALRLSQHEVTLQNGQVLHADRVVWCGGSIGVSRQGWPAQHRAGSLLLLTEAPTELPLSFGAYVAPATQGGVLGATFEAPQPTYDPQPPPKTSRDWLDERARRLLGWVPGPARGIWTGSRLSTRTVGPQPDGTWALTGLGSKGFLLGPLLARDLTCQAAFWPDGRGPLP</sequence>
<dbReference type="InterPro" id="IPR006076">
    <property type="entry name" value="FAD-dep_OxRdtase"/>
</dbReference>
<keyword evidence="4" id="KW-1185">Reference proteome</keyword>
<dbReference type="Gene3D" id="3.30.9.10">
    <property type="entry name" value="D-Amino Acid Oxidase, subunit A, domain 2"/>
    <property type="match status" value="1"/>
</dbReference>
<organism evidence="3 4">
    <name type="scientific">Deinococcus peraridilitoris (strain DSM 19664 / LMG 22246 / CIP 109416 / KR-200)</name>
    <dbReference type="NCBI Taxonomy" id="937777"/>
    <lineage>
        <taxon>Bacteria</taxon>
        <taxon>Thermotogati</taxon>
        <taxon>Deinococcota</taxon>
        <taxon>Deinococci</taxon>
        <taxon>Deinococcales</taxon>
        <taxon>Deinococcaceae</taxon>
        <taxon>Deinococcus</taxon>
    </lineage>
</organism>
<evidence type="ECO:0000313" key="4">
    <source>
        <dbReference type="Proteomes" id="UP000010467"/>
    </source>
</evidence>
<dbReference type="HOGENOM" id="CLU_939436_0_0_0"/>
<dbReference type="KEGG" id="dpd:Deipe_3810"/>
<proteinExistence type="predicted"/>
<dbReference type="InterPro" id="IPR036188">
    <property type="entry name" value="FAD/NAD-bd_sf"/>
</dbReference>
<dbReference type="EMBL" id="CP003382">
    <property type="protein sequence ID" value="AFZ69234.1"/>
    <property type="molecule type" value="Genomic_DNA"/>
</dbReference>
<evidence type="ECO:0000259" key="2">
    <source>
        <dbReference type="Pfam" id="PF01266"/>
    </source>
</evidence>
<dbReference type="SUPFAM" id="SSF51905">
    <property type="entry name" value="FAD/NAD(P)-binding domain"/>
    <property type="match status" value="1"/>
</dbReference>
<gene>
    <name evidence="3" type="ordered locus">Deipe_3810</name>
</gene>
<evidence type="ECO:0000313" key="3">
    <source>
        <dbReference type="EMBL" id="AFZ69234.1"/>
    </source>
</evidence>
<dbReference type="PANTHER" id="PTHR13847">
    <property type="entry name" value="SARCOSINE DEHYDROGENASE-RELATED"/>
    <property type="match status" value="1"/>
</dbReference>
<dbReference type="PATRIC" id="fig|937777.3.peg.3821"/>
<dbReference type="PANTHER" id="PTHR13847:SF289">
    <property type="entry name" value="GLYCINE OXIDASE"/>
    <property type="match status" value="1"/>
</dbReference>
<dbReference type="RefSeq" id="WP_015237530.1">
    <property type="nucleotide sequence ID" value="NC_019793.1"/>
</dbReference>
<dbReference type="GO" id="GO:0016491">
    <property type="term" value="F:oxidoreductase activity"/>
    <property type="evidence" value="ECO:0007669"/>
    <property type="project" value="UniProtKB-KW"/>
</dbReference>
<protein>
    <submittedName>
        <fullName evidence="3">Glycine/D-amino acid oxidase, deaminating</fullName>
    </submittedName>
</protein>